<evidence type="ECO:0000256" key="2">
    <source>
        <dbReference type="ARBA" id="ARBA00022748"/>
    </source>
</evidence>
<dbReference type="InterPro" id="IPR013766">
    <property type="entry name" value="Thioredoxin_domain"/>
</dbReference>
<proteinExistence type="predicted"/>
<dbReference type="OrthoDB" id="9815205at2"/>
<dbReference type="GO" id="GO:0017004">
    <property type="term" value="P:cytochrome complex assembly"/>
    <property type="evidence" value="ECO:0007669"/>
    <property type="project" value="UniProtKB-KW"/>
</dbReference>
<comment type="caution">
    <text evidence="6">The sequence shown here is derived from an EMBL/GenBank/DDBJ whole genome shotgun (WGS) entry which is preliminary data.</text>
</comment>
<evidence type="ECO:0000256" key="1">
    <source>
        <dbReference type="ARBA" id="ARBA00004196"/>
    </source>
</evidence>
<dbReference type="RefSeq" id="WP_121917204.1">
    <property type="nucleotide sequence ID" value="NZ_REFV01000006.1"/>
</dbReference>
<dbReference type="AlphaFoldDB" id="A0A3M0GQK7"/>
<dbReference type="GO" id="GO:0016491">
    <property type="term" value="F:oxidoreductase activity"/>
    <property type="evidence" value="ECO:0007669"/>
    <property type="project" value="InterPro"/>
</dbReference>
<evidence type="ECO:0000259" key="5">
    <source>
        <dbReference type="PROSITE" id="PS51352"/>
    </source>
</evidence>
<dbReference type="InterPro" id="IPR050553">
    <property type="entry name" value="Thioredoxin_ResA/DsbE_sf"/>
</dbReference>
<dbReference type="PANTHER" id="PTHR42852:SF6">
    <property type="entry name" value="THIOL:DISULFIDE INTERCHANGE PROTEIN DSBE"/>
    <property type="match status" value="1"/>
</dbReference>
<evidence type="ECO:0000313" key="6">
    <source>
        <dbReference type="EMBL" id="RMB59566.1"/>
    </source>
</evidence>
<dbReference type="InterPro" id="IPR036249">
    <property type="entry name" value="Thioredoxin-like_sf"/>
</dbReference>
<dbReference type="PROSITE" id="PS51257">
    <property type="entry name" value="PROKAR_LIPOPROTEIN"/>
    <property type="match status" value="1"/>
</dbReference>
<dbReference type="Pfam" id="PF14289">
    <property type="entry name" value="DUF4369"/>
    <property type="match status" value="1"/>
</dbReference>
<feature type="domain" description="Thioredoxin" evidence="5">
    <location>
        <begin position="236"/>
        <end position="378"/>
    </location>
</feature>
<dbReference type="InterPro" id="IPR000866">
    <property type="entry name" value="AhpC/TSA"/>
</dbReference>
<protein>
    <submittedName>
        <fullName evidence="6">AhpC/TSA family protein</fullName>
    </submittedName>
</protein>
<organism evidence="6 7">
    <name type="scientific">Dokdonia sinensis</name>
    <dbReference type="NCBI Taxonomy" id="2479847"/>
    <lineage>
        <taxon>Bacteria</taxon>
        <taxon>Pseudomonadati</taxon>
        <taxon>Bacteroidota</taxon>
        <taxon>Flavobacteriia</taxon>
        <taxon>Flavobacteriales</taxon>
        <taxon>Flavobacteriaceae</taxon>
        <taxon>Dokdonia</taxon>
    </lineage>
</organism>
<dbReference type="CDD" id="cd02966">
    <property type="entry name" value="TlpA_like_family"/>
    <property type="match status" value="1"/>
</dbReference>
<evidence type="ECO:0000256" key="3">
    <source>
        <dbReference type="ARBA" id="ARBA00023157"/>
    </source>
</evidence>
<evidence type="ECO:0000256" key="4">
    <source>
        <dbReference type="ARBA" id="ARBA00023284"/>
    </source>
</evidence>
<gene>
    <name evidence="6" type="ORF">EAX61_08255</name>
</gene>
<dbReference type="GO" id="GO:0016209">
    <property type="term" value="F:antioxidant activity"/>
    <property type="evidence" value="ECO:0007669"/>
    <property type="project" value="InterPro"/>
</dbReference>
<dbReference type="Proteomes" id="UP000281985">
    <property type="component" value="Unassembled WGS sequence"/>
</dbReference>
<keyword evidence="3" id="KW-1015">Disulfide bond</keyword>
<evidence type="ECO:0000313" key="7">
    <source>
        <dbReference type="Proteomes" id="UP000281985"/>
    </source>
</evidence>
<sequence length="378" mass="41753">MKRLALIVTILLTYACAKEEIQSVQGTAVGITDGTEVYIQELGENNKMIPLDTAVVTNETFKFKRPTIAGKGLNILSVAGVNGRLLLVQEAAPLSVTIYKDSVGVSKVTGGRENELFNNYVLSNRARNVKKTDLQQKANQANAETDGIAAQGYMNQVNELDESFISENRSLIEEHPSSVVSVIALSDLINAKVLKIEESETYFNSLDTEIQNSTIGTSIKNYIAQLKSQRIAEGLASIGNKAPDFTAPTPDGKQLSLSETLGKYTIIDFWASWCRPCRMENPNVVNVYKKYHDKGLNIISVSLDKAGQDQRWKDAIQKDEMDWYHVSNLQFWQDPIAKAYGIRSIPATYLLDENGVIIAKNLRGAALGKKMEELLGQS</sequence>
<name>A0A3M0GQK7_9FLAO</name>
<keyword evidence="2" id="KW-0201">Cytochrome c-type biogenesis</keyword>
<keyword evidence="4" id="KW-0676">Redox-active center</keyword>
<comment type="subcellular location">
    <subcellularLocation>
        <location evidence="1">Cell envelope</location>
    </subcellularLocation>
</comment>
<reference evidence="6 7" key="1">
    <citation type="submission" date="2018-10" db="EMBL/GenBank/DDBJ databases">
        <title>Dokdonia luteus sp. nov., isolated from sea water.</title>
        <authorList>
            <person name="Zhou L.Y."/>
            <person name="Du Z.J."/>
        </authorList>
    </citation>
    <scope>NUCLEOTIDE SEQUENCE [LARGE SCALE GENOMIC DNA]</scope>
    <source>
        <strain evidence="6 7">SH27</strain>
    </source>
</reference>
<accession>A0A3M0GQK7</accession>
<dbReference type="EMBL" id="REFV01000006">
    <property type="protein sequence ID" value="RMB59566.1"/>
    <property type="molecule type" value="Genomic_DNA"/>
</dbReference>
<dbReference type="Gene3D" id="3.40.30.10">
    <property type="entry name" value="Glutaredoxin"/>
    <property type="match status" value="1"/>
</dbReference>
<dbReference type="GO" id="GO:0030313">
    <property type="term" value="C:cell envelope"/>
    <property type="evidence" value="ECO:0007669"/>
    <property type="project" value="UniProtKB-SubCell"/>
</dbReference>
<keyword evidence="7" id="KW-1185">Reference proteome</keyword>
<dbReference type="SUPFAM" id="SSF52833">
    <property type="entry name" value="Thioredoxin-like"/>
    <property type="match status" value="1"/>
</dbReference>
<dbReference type="InterPro" id="IPR025380">
    <property type="entry name" value="DUF4369"/>
</dbReference>
<dbReference type="PROSITE" id="PS51352">
    <property type="entry name" value="THIOREDOXIN_2"/>
    <property type="match status" value="1"/>
</dbReference>
<dbReference type="Pfam" id="PF00578">
    <property type="entry name" value="AhpC-TSA"/>
    <property type="match status" value="1"/>
</dbReference>
<dbReference type="PANTHER" id="PTHR42852">
    <property type="entry name" value="THIOL:DISULFIDE INTERCHANGE PROTEIN DSBE"/>
    <property type="match status" value="1"/>
</dbReference>